<name>A0A2W1J9N6_9CYAN</name>
<reference evidence="3 4" key="1">
    <citation type="journal article" date="2018" name="Sci. Rep.">
        <title>A novel species of the marine cyanobacterium Acaryochloris with a unique pigment content and lifestyle.</title>
        <authorList>
            <person name="Partensky F."/>
            <person name="Six C."/>
            <person name="Ratin M."/>
            <person name="Garczarek L."/>
            <person name="Vaulot D."/>
            <person name="Probert I."/>
            <person name="Calteau A."/>
            <person name="Gourvil P."/>
            <person name="Marie D."/>
            <person name="Grebert T."/>
            <person name="Bouchier C."/>
            <person name="Le Panse S."/>
            <person name="Gachenot M."/>
            <person name="Rodriguez F."/>
            <person name="Garrido J.L."/>
        </authorList>
    </citation>
    <scope>NUCLEOTIDE SEQUENCE [LARGE SCALE GENOMIC DNA]</scope>
    <source>
        <strain evidence="3 4">RCC1774</strain>
    </source>
</reference>
<dbReference type="Proteomes" id="UP000248857">
    <property type="component" value="Unassembled WGS sequence"/>
</dbReference>
<dbReference type="GO" id="GO:0002098">
    <property type="term" value="P:tRNA wobble uridine modification"/>
    <property type="evidence" value="ECO:0007669"/>
    <property type="project" value="TreeGrafter"/>
</dbReference>
<dbReference type="RefSeq" id="WP_110988706.1">
    <property type="nucleotide sequence ID" value="NZ_CAWNWM010000028.1"/>
</dbReference>
<proteinExistence type="predicted"/>
<keyword evidence="4" id="KW-1185">Reference proteome</keyword>
<keyword evidence="1" id="KW-0472">Membrane</keyword>
<accession>A0A2W1J9N6</accession>
<keyword evidence="1" id="KW-1133">Transmembrane helix</keyword>
<dbReference type="GO" id="GO:0005525">
    <property type="term" value="F:GTP binding"/>
    <property type="evidence" value="ECO:0007669"/>
    <property type="project" value="InterPro"/>
</dbReference>
<dbReference type="AlphaFoldDB" id="A0A2W1J9N6"/>
<dbReference type="EMBL" id="PQWO01000028">
    <property type="protein sequence ID" value="PZD70756.1"/>
    <property type="molecule type" value="Genomic_DNA"/>
</dbReference>
<protein>
    <submittedName>
        <fullName evidence="3">GTPase Era</fullName>
    </submittedName>
</protein>
<organism evidence="3 4">
    <name type="scientific">Acaryochloris thomasi RCC1774</name>
    <dbReference type="NCBI Taxonomy" id="1764569"/>
    <lineage>
        <taxon>Bacteria</taxon>
        <taxon>Bacillati</taxon>
        <taxon>Cyanobacteriota</taxon>
        <taxon>Cyanophyceae</taxon>
        <taxon>Acaryochloridales</taxon>
        <taxon>Acaryochloridaceae</taxon>
        <taxon>Acaryochloris</taxon>
        <taxon>Acaryochloris thomasi</taxon>
    </lineage>
</organism>
<dbReference type="Pfam" id="PF01926">
    <property type="entry name" value="MMR_HSR1"/>
    <property type="match status" value="1"/>
</dbReference>
<comment type="caution">
    <text evidence="3">The sequence shown here is derived from an EMBL/GenBank/DDBJ whole genome shotgun (WGS) entry which is preliminary data.</text>
</comment>
<feature type="transmembrane region" description="Helical" evidence="1">
    <location>
        <begin position="36"/>
        <end position="54"/>
    </location>
</feature>
<evidence type="ECO:0000256" key="1">
    <source>
        <dbReference type="SAM" id="Phobius"/>
    </source>
</evidence>
<dbReference type="SUPFAM" id="SSF52540">
    <property type="entry name" value="P-loop containing nucleoside triphosphate hydrolases"/>
    <property type="match status" value="1"/>
</dbReference>
<feature type="transmembrane region" description="Helical" evidence="1">
    <location>
        <begin position="6"/>
        <end position="29"/>
    </location>
</feature>
<gene>
    <name evidence="3" type="primary">era_6</name>
    <name evidence="3" type="ORF">C1752_09161</name>
</gene>
<dbReference type="GO" id="GO:0030488">
    <property type="term" value="P:tRNA methylation"/>
    <property type="evidence" value="ECO:0007669"/>
    <property type="project" value="TreeGrafter"/>
</dbReference>
<evidence type="ECO:0000313" key="4">
    <source>
        <dbReference type="Proteomes" id="UP000248857"/>
    </source>
</evidence>
<keyword evidence="1" id="KW-0812">Transmembrane</keyword>
<dbReference type="InterPro" id="IPR027417">
    <property type="entry name" value="P-loop_NTPase"/>
</dbReference>
<dbReference type="PANTHER" id="PTHR42714:SF2">
    <property type="entry name" value="TRNA MODIFICATION GTPASE GTPBP3, MITOCHONDRIAL"/>
    <property type="match status" value="1"/>
</dbReference>
<dbReference type="GO" id="GO:0005829">
    <property type="term" value="C:cytosol"/>
    <property type="evidence" value="ECO:0007669"/>
    <property type="project" value="TreeGrafter"/>
</dbReference>
<feature type="domain" description="G" evidence="2">
    <location>
        <begin position="288"/>
        <end position="398"/>
    </location>
</feature>
<dbReference type="OrthoDB" id="9255830at2"/>
<evidence type="ECO:0000259" key="2">
    <source>
        <dbReference type="Pfam" id="PF01926"/>
    </source>
</evidence>
<dbReference type="InterPro" id="IPR006073">
    <property type="entry name" value="GTP-bd"/>
</dbReference>
<evidence type="ECO:0000313" key="3">
    <source>
        <dbReference type="EMBL" id="PZD70756.1"/>
    </source>
</evidence>
<dbReference type="Gene3D" id="3.40.50.300">
    <property type="entry name" value="P-loop containing nucleotide triphosphate hydrolases"/>
    <property type="match status" value="1"/>
</dbReference>
<sequence>MIRLRVWQWVALILPLALVIGFLAVAAGLQIHRWHLSWIWAVVVLVLLVWRWLLARWLQIPQFETADFSNFTTADHQSESQANLKAKAELEVQRVLTAARDDILPWEDWATFFGRCQDLVSGVAQIYYPEVKRPLLNIYVPQAYGLLRGTVDDVDLWMQKLAPTLGQVSIGQAYETYETYRRLEPAARKALKVFNWSRWLFNPAAAAARTATQPYREQANQQLLGNLGQLLRETTLKALGERAIALYSGQAPQPMVVEEVAPEKTQTLRSLFEESESVDSLERSPLNVLLVGRTGAGKSSLINTLFAKELAAVDVLPSTDRLQSYAFATPEGDALTLWDAPGYEQAGREDLRSHILEKATEADILLLLTPAPDPALKMDRDFLSQVQADGLPIIVVVTQVDRLRPIREWQPPYDWQQGEKPKERAIRDAIAYRQEMLADYSSTILPLVADAPDRSMWGKTMLSQALVEALPSAQQGRLARFLTDQDTRIQAAAKIIDRYAFQMSTTQGLAALLKSPILGFISTMMSGTPALATVLATNLPIEQSPVVMGKLQIAWELYALLSTAEQTFDLLQLWPLVLERSSSPTQDAWAFGQTLVQYWLDTASGKEMPLSIMQTRYQSYLQEAKTKM</sequence>
<dbReference type="PANTHER" id="PTHR42714">
    <property type="entry name" value="TRNA MODIFICATION GTPASE GTPBP3"/>
    <property type="match status" value="1"/>
</dbReference>